<evidence type="ECO:0000313" key="1">
    <source>
        <dbReference type="EMBL" id="KAH9840427.1"/>
    </source>
</evidence>
<gene>
    <name evidence="1" type="ORF">Tdes44962_MAKER07930</name>
</gene>
<reference evidence="1 2" key="2">
    <citation type="journal article" date="2021" name="Curr. Genet.">
        <title>Genetic response to nitrogen starvation in the aggressive Eucalyptus foliar pathogen Teratosphaeria destructans.</title>
        <authorList>
            <person name="Havenga M."/>
            <person name="Wingfield B.D."/>
            <person name="Wingfield M.J."/>
            <person name="Dreyer L.L."/>
            <person name="Roets F."/>
            <person name="Aylward J."/>
        </authorList>
    </citation>
    <scope>NUCLEOTIDE SEQUENCE [LARGE SCALE GENOMIC DNA]</scope>
    <source>
        <strain evidence="1">CMW44962</strain>
    </source>
</reference>
<dbReference type="SUPFAM" id="SSF48239">
    <property type="entry name" value="Terpenoid cyclases/Protein prenyltransferases"/>
    <property type="match status" value="1"/>
</dbReference>
<sequence>MRDKPTVRADGYHTCYALAGLSHAVNRYWYEEEQEEEEGTGRLMAAFRWRGERAGDGELREWGVEEEDCVECVHPVFVIPFARVEEARVMFAEAGFRDDGQQGIEEGVGKLAV</sequence>
<dbReference type="EMBL" id="RIBY02000558">
    <property type="protein sequence ID" value="KAH9840427.1"/>
    <property type="molecule type" value="Genomic_DNA"/>
</dbReference>
<protein>
    <submittedName>
        <fullName evidence="1">Protein farnesyltransferase subunit beta</fullName>
    </submittedName>
</protein>
<accession>A0A9W7W5K4</accession>
<comment type="caution">
    <text evidence="1">The sequence shown here is derived from an EMBL/GenBank/DDBJ whole genome shotgun (WGS) entry which is preliminary data.</text>
</comment>
<reference evidence="1 2" key="1">
    <citation type="journal article" date="2018" name="IMA Fungus">
        <title>IMA Genome-F 10: Nine draft genome sequences of Claviceps purpurea s.lat., including C. arundinis, C. humidiphila, and C. cf. spartinae, pseudomolecules for the pitch canker pathogen Fusarium circinatum, draft genome of Davidsoniella eucalypti, Grosmannia galeiformis, Quambalaria eucalypti, and Teratosphaeria destructans.</title>
        <authorList>
            <person name="Wingfield B.D."/>
            <person name="Liu M."/>
            <person name="Nguyen H.D."/>
            <person name="Lane F.A."/>
            <person name="Morgan S.W."/>
            <person name="De Vos L."/>
            <person name="Wilken P.M."/>
            <person name="Duong T.A."/>
            <person name="Aylward J."/>
            <person name="Coetzee M.P."/>
            <person name="Dadej K."/>
            <person name="De Beer Z.W."/>
            <person name="Findlay W."/>
            <person name="Havenga M."/>
            <person name="Kolarik M."/>
            <person name="Menzies J.G."/>
            <person name="Naidoo K."/>
            <person name="Pochopski O."/>
            <person name="Shoukouhi P."/>
            <person name="Santana Q.C."/>
            <person name="Seifert K.A."/>
            <person name="Soal N."/>
            <person name="Steenkamp E.T."/>
            <person name="Tatham C.T."/>
            <person name="van der Nest M.A."/>
            <person name="Wingfield M.J."/>
        </authorList>
    </citation>
    <scope>NUCLEOTIDE SEQUENCE [LARGE SCALE GENOMIC DNA]</scope>
    <source>
        <strain evidence="1">CMW44962</strain>
    </source>
</reference>
<keyword evidence="2" id="KW-1185">Reference proteome</keyword>
<proteinExistence type="predicted"/>
<evidence type="ECO:0000313" key="2">
    <source>
        <dbReference type="Proteomes" id="UP001138500"/>
    </source>
</evidence>
<dbReference type="InterPro" id="IPR008930">
    <property type="entry name" value="Terpenoid_cyclase/PrenylTrfase"/>
</dbReference>
<organism evidence="1 2">
    <name type="scientific">Teratosphaeria destructans</name>
    <dbReference type="NCBI Taxonomy" id="418781"/>
    <lineage>
        <taxon>Eukaryota</taxon>
        <taxon>Fungi</taxon>
        <taxon>Dikarya</taxon>
        <taxon>Ascomycota</taxon>
        <taxon>Pezizomycotina</taxon>
        <taxon>Dothideomycetes</taxon>
        <taxon>Dothideomycetidae</taxon>
        <taxon>Mycosphaerellales</taxon>
        <taxon>Teratosphaeriaceae</taxon>
        <taxon>Teratosphaeria</taxon>
    </lineage>
</organism>
<name>A0A9W7W5K4_9PEZI</name>
<dbReference type="OrthoDB" id="10261146at2759"/>
<dbReference type="Proteomes" id="UP001138500">
    <property type="component" value="Unassembled WGS sequence"/>
</dbReference>
<dbReference type="Gene3D" id="1.50.10.20">
    <property type="match status" value="1"/>
</dbReference>
<dbReference type="AlphaFoldDB" id="A0A9W7W5K4"/>